<dbReference type="InterPro" id="IPR013154">
    <property type="entry name" value="ADH-like_N"/>
</dbReference>
<dbReference type="KEGG" id="aagg:ETAA8_25800"/>
<dbReference type="InterPro" id="IPR020843">
    <property type="entry name" value="ER"/>
</dbReference>
<dbReference type="PANTHER" id="PTHR44154:SF1">
    <property type="entry name" value="QUINONE OXIDOREDUCTASE"/>
    <property type="match status" value="1"/>
</dbReference>
<accession>A0A517YBJ4</accession>
<dbReference type="Proteomes" id="UP000315017">
    <property type="component" value="Chromosome"/>
</dbReference>
<dbReference type="EMBL" id="CP036274">
    <property type="protein sequence ID" value="QDU27492.1"/>
    <property type="molecule type" value="Genomic_DNA"/>
</dbReference>
<feature type="domain" description="Enoyl reductase (ER)" evidence="2">
    <location>
        <begin position="10"/>
        <end position="328"/>
    </location>
</feature>
<dbReference type="Gene3D" id="3.40.50.720">
    <property type="entry name" value="NAD(P)-binding Rossmann-like Domain"/>
    <property type="match status" value="1"/>
</dbReference>
<dbReference type="InterPro" id="IPR011032">
    <property type="entry name" value="GroES-like_sf"/>
</dbReference>
<gene>
    <name evidence="3" type="primary">qorA</name>
    <name evidence="3" type="ORF">ETAA8_25800</name>
</gene>
<dbReference type="InterPro" id="IPR036291">
    <property type="entry name" value="NAD(P)-bd_dom_sf"/>
</dbReference>
<keyword evidence="4" id="KW-1185">Reference proteome</keyword>
<dbReference type="AlphaFoldDB" id="A0A517YBJ4"/>
<evidence type="ECO:0000259" key="2">
    <source>
        <dbReference type="SMART" id="SM00829"/>
    </source>
</evidence>
<dbReference type="Pfam" id="PF00107">
    <property type="entry name" value="ADH_zinc_N"/>
    <property type="match status" value="1"/>
</dbReference>
<dbReference type="GO" id="GO:0003960">
    <property type="term" value="F:quinone reductase (NADPH) activity"/>
    <property type="evidence" value="ECO:0007669"/>
    <property type="project" value="UniProtKB-EC"/>
</dbReference>
<dbReference type="SUPFAM" id="SSF51735">
    <property type="entry name" value="NAD(P)-binding Rossmann-fold domains"/>
    <property type="match status" value="1"/>
</dbReference>
<dbReference type="InterPro" id="IPR051603">
    <property type="entry name" value="Zinc-ADH_QOR/CCCR"/>
</dbReference>
<dbReference type="RefSeq" id="WP_145088365.1">
    <property type="nucleotide sequence ID" value="NZ_CP036274.1"/>
</dbReference>
<keyword evidence="3" id="KW-0560">Oxidoreductase</keyword>
<dbReference type="EC" id="1.6.5.5" evidence="3"/>
<dbReference type="CDD" id="cd08253">
    <property type="entry name" value="zeta_crystallin"/>
    <property type="match status" value="1"/>
</dbReference>
<protein>
    <submittedName>
        <fullName evidence="3">Quinone oxidoreductase 1</fullName>
        <ecNumber evidence="3">1.6.5.5</ecNumber>
    </submittedName>
</protein>
<keyword evidence="1" id="KW-0521">NADP</keyword>
<evidence type="ECO:0000313" key="4">
    <source>
        <dbReference type="Proteomes" id="UP000315017"/>
    </source>
</evidence>
<reference evidence="3 4" key="1">
    <citation type="submission" date="2019-02" db="EMBL/GenBank/DDBJ databases">
        <title>Deep-cultivation of Planctomycetes and their phenomic and genomic characterization uncovers novel biology.</title>
        <authorList>
            <person name="Wiegand S."/>
            <person name="Jogler M."/>
            <person name="Boedeker C."/>
            <person name="Pinto D."/>
            <person name="Vollmers J."/>
            <person name="Rivas-Marin E."/>
            <person name="Kohn T."/>
            <person name="Peeters S.H."/>
            <person name="Heuer A."/>
            <person name="Rast P."/>
            <person name="Oberbeckmann S."/>
            <person name="Bunk B."/>
            <person name="Jeske O."/>
            <person name="Meyerdierks A."/>
            <person name="Storesund J.E."/>
            <person name="Kallscheuer N."/>
            <person name="Luecker S."/>
            <person name="Lage O.M."/>
            <person name="Pohl T."/>
            <person name="Merkel B.J."/>
            <person name="Hornburger P."/>
            <person name="Mueller R.-W."/>
            <person name="Bruemmer F."/>
            <person name="Labrenz M."/>
            <person name="Spormann A.M."/>
            <person name="Op den Camp H."/>
            <person name="Overmann J."/>
            <person name="Amann R."/>
            <person name="Jetten M.S.M."/>
            <person name="Mascher T."/>
            <person name="Medema M.H."/>
            <person name="Devos D.P."/>
            <person name="Kaster A.-K."/>
            <person name="Ovreas L."/>
            <person name="Rohde M."/>
            <person name="Galperin M.Y."/>
            <person name="Jogler C."/>
        </authorList>
    </citation>
    <scope>NUCLEOTIDE SEQUENCE [LARGE SCALE GENOMIC DNA]</scope>
    <source>
        <strain evidence="3 4">ETA_A8</strain>
    </source>
</reference>
<dbReference type="PANTHER" id="PTHR44154">
    <property type="entry name" value="QUINONE OXIDOREDUCTASE"/>
    <property type="match status" value="1"/>
</dbReference>
<evidence type="ECO:0000256" key="1">
    <source>
        <dbReference type="ARBA" id="ARBA00022857"/>
    </source>
</evidence>
<dbReference type="OrthoDB" id="9787435at2"/>
<dbReference type="Gene3D" id="3.90.180.10">
    <property type="entry name" value="Medium-chain alcohol dehydrogenases, catalytic domain"/>
    <property type="match status" value="1"/>
</dbReference>
<proteinExistence type="predicted"/>
<name>A0A517YBJ4_9BACT</name>
<organism evidence="3 4">
    <name type="scientific">Anatilimnocola aggregata</name>
    <dbReference type="NCBI Taxonomy" id="2528021"/>
    <lineage>
        <taxon>Bacteria</taxon>
        <taxon>Pseudomonadati</taxon>
        <taxon>Planctomycetota</taxon>
        <taxon>Planctomycetia</taxon>
        <taxon>Pirellulales</taxon>
        <taxon>Pirellulaceae</taxon>
        <taxon>Anatilimnocola</taxon>
    </lineage>
</organism>
<sequence>MKAAYIERTGPPDVIQFGDLPQPKIGPAQVLVKVGAVAVNPIDTYIRNGANYWPLPQPFIIGSDLAGVVSEVGSQVTGFNPGDRVWASNQGLMGRQGCFAEYCAVDAHWLQPTPSDVPDEAAAASALVGITAHLGLFNRAAIKAGESLFVNGGSGGVGSIVVQMAKAAGARVIATAGSAEKMAAVKALGADEVLNYKSDDIAAAIQAFSPGGVNVYWETTREPDFEKIVPLLAERGRLLLMAGRDARPAFPVGPFYVKGCSLLGFVMFKATPAEQRIAADDINRWLSSGLLKPHIGKVLPLAQAAEAHRLQEENTLRKSNTLCGKIVLKP</sequence>
<evidence type="ECO:0000313" key="3">
    <source>
        <dbReference type="EMBL" id="QDU27492.1"/>
    </source>
</evidence>
<dbReference type="SMART" id="SM00829">
    <property type="entry name" value="PKS_ER"/>
    <property type="match status" value="1"/>
</dbReference>
<dbReference type="InterPro" id="IPR013149">
    <property type="entry name" value="ADH-like_C"/>
</dbReference>
<dbReference type="SUPFAM" id="SSF50129">
    <property type="entry name" value="GroES-like"/>
    <property type="match status" value="1"/>
</dbReference>
<dbReference type="Pfam" id="PF08240">
    <property type="entry name" value="ADH_N"/>
    <property type="match status" value="1"/>
</dbReference>